<dbReference type="NCBIfam" id="NF004767">
    <property type="entry name" value="PRK06105.1"/>
    <property type="match status" value="1"/>
</dbReference>
<evidence type="ECO:0000256" key="4">
    <source>
        <dbReference type="ARBA" id="ARBA00022679"/>
    </source>
</evidence>
<evidence type="ECO:0000313" key="8">
    <source>
        <dbReference type="Proteomes" id="UP000182985"/>
    </source>
</evidence>
<evidence type="ECO:0000256" key="1">
    <source>
        <dbReference type="ARBA" id="ARBA00001933"/>
    </source>
</evidence>
<dbReference type="GO" id="GO:0030170">
    <property type="term" value="F:pyridoxal phosphate binding"/>
    <property type="evidence" value="ECO:0007669"/>
    <property type="project" value="InterPro"/>
</dbReference>
<sequence length="460" mass="50620">MLENSLRARDIAVQIHPQTNLAVHEKTGPTIMTRGEGAYVYDDDGKQYIEGMSGLWCAALGMSEKRLVEAATRQLDTLPYYQNFAHRATEPGIELSDRLLRLSPTPMSKVLFQSSGSEANDTAVKLVWYYFHSQGRSQKKKIIARKRAYHGTSIASASITGLPHLHRDWNLPLEGFLHVSCPHFYRDGLPGETEEEFATRLAEELEALIVAEGPETVAAFFAEPAMGTGGVVLPPRTYFDKVQKVLKKYDVLLVADEVITGFGRTGNWWGTQTYELQPDIITCAKALTSAYMPLSAVLLSQRIYDGMKEQSEKIGVFGHGYTYGAHPVACAVGLETLRIYEEDGVIDGVGRLGAHMGGLMHPLIDHPLVGEVRGVGLMWGVELVRNKKTREPFAPETQLGIAVQNHAFENGLVCRSLGTAIAFAPPLIATTEQIDQIADRFKRALDSALDDYTRSGGKLG</sequence>
<reference evidence="7 8" key="1">
    <citation type="submission" date="2016-10" db="EMBL/GenBank/DDBJ databases">
        <title>The Draft Genome Sequence of the Potato Rhizosphere Bacteria Ochrobactrum sp. IPA7.2.</title>
        <authorList>
            <person name="Gogoleva N.E."/>
            <person name="Khlopko Y.A."/>
            <person name="Burygin G.L."/>
            <person name="Plotnikov A.O."/>
        </authorList>
    </citation>
    <scope>NUCLEOTIDE SEQUENCE [LARGE SCALE GENOMIC DNA]</scope>
    <source>
        <strain evidence="7 8">IPA7.2</strain>
    </source>
</reference>
<dbReference type="InterPro" id="IPR005814">
    <property type="entry name" value="Aminotrans_3"/>
</dbReference>
<dbReference type="Pfam" id="PF00202">
    <property type="entry name" value="Aminotran_3"/>
    <property type="match status" value="1"/>
</dbReference>
<dbReference type="PANTHER" id="PTHR43094">
    <property type="entry name" value="AMINOTRANSFERASE"/>
    <property type="match status" value="1"/>
</dbReference>
<protein>
    <submittedName>
        <fullName evidence="7">Aspartate aminotransferase family protein</fullName>
    </submittedName>
</protein>
<dbReference type="Gene3D" id="3.40.640.10">
    <property type="entry name" value="Type I PLP-dependent aspartate aminotransferase-like (Major domain)"/>
    <property type="match status" value="1"/>
</dbReference>
<name>A0A1J6IF05_9HYPH</name>
<comment type="similarity">
    <text evidence="2 6">Belongs to the class-III pyridoxal-phosphate-dependent aminotransferase family.</text>
</comment>
<dbReference type="InterPro" id="IPR015424">
    <property type="entry name" value="PyrdxlP-dep_Trfase"/>
</dbReference>
<proteinExistence type="inferred from homology"/>
<dbReference type="CDD" id="cd00610">
    <property type="entry name" value="OAT_like"/>
    <property type="match status" value="1"/>
</dbReference>
<comment type="caution">
    <text evidence="7">The sequence shown here is derived from an EMBL/GenBank/DDBJ whole genome shotgun (WGS) entry which is preliminary data.</text>
</comment>
<comment type="cofactor">
    <cofactor evidence="1">
        <name>pyridoxal 5'-phosphate</name>
        <dbReference type="ChEBI" id="CHEBI:597326"/>
    </cofactor>
</comment>
<accession>A0A1J6IF05</accession>
<evidence type="ECO:0000313" key="7">
    <source>
        <dbReference type="EMBL" id="OIS93672.1"/>
    </source>
</evidence>
<dbReference type="GO" id="GO:0008483">
    <property type="term" value="F:transaminase activity"/>
    <property type="evidence" value="ECO:0007669"/>
    <property type="project" value="UniProtKB-KW"/>
</dbReference>
<dbReference type="Gene3D" id="3.90.1150.10">
    <property type="entry name" value="Aspartate Aminotransferase, domain 1"/>
    <property type="match status" value="1"/>
</dbReference>
<dbReference type="AlphaFoldDB" id="A0A1J6IF05"/>
<dbReference type="InterPro" id="IPR049704">
    <property type="entry name" value="Aminotrans_3_PPA_site"/>
</dbReference>
<keyword evidence="4 7" id="KW-0808">Transferase</keyword>
<gene>
    <name evidence="7" type="ORF">BLA27_10205</name>
</gene>
<dbReference type="FunFam" id="3.40.640.10:FF:000014">
    <property type="entry name" value="Adenosylmethionine-8-amino-7-oxononanoate aminotransferase, probable"/>
    <property type="match status" value="1"/>
</dbReference>
<evidence type="ECO:0000256" key="5">
    <source>
        <dbReference type="ARBA" id="ARBA00022898"/>
    </source>
</evidence>
<dbReference type="PROSITE" id="PS00600">
    <property type="entry name" value="AA_TRANSFER_CLASS_3"/>
    <property type="match status" value="1"/>
</dbReference>
<keyword evidence="5 6" id="KW-0663">Pyridoxal phosphate</keyword>
<dbReference type="InterPro" id="IPR015421">
    <property type="entry name" value="PyrdxlP-dep_Trfase_major"/>
</dbReference>
<evidence type="ECO:0000256" key="6">
    <source>
        <dbReference type="RuleBase" id="RU003560"/>
    </source>
</evidence>
<dbReference type="PANTHER" id="PTHR43094:SF1">
    <property type="entry name" value="AMINOTRANSFERASE CLASS-III"/>
    <property type="match status" value="1"/>
</dbReference>
<dbReference type="RefSeq" id="WP_071631656.1">
    <property type="nucleotide sequence ID" value="NZ_MOEC01000008.1"/>
</dbReference>
<dbReference type="InterPro" id="IPR015422">
    <property type="entry name" value="PyrdxlP-dep_Trfase_small"/>
</dbReference>
<dbReference type="PIRSF" id="PIRSF000521">
    <property type="entry name" value="Transaminase_4ab_Lys_Orn"/>
    <property type="match status" value="1"/>
</dbReference>
<dbReference type="EMBL" id="MOEC01000008">
    <property type="protein sequence ID" value="OIS93672.1"/>
    <property type="molecule type" value="Genomic_DNA"/>
</dbReference>
<dbReference type="SUPFAM" id="SSF53383">
    <property type="entry name" value="PLP-dependent transferases"/>
    <property type="match status" value="1"/>
</dbReference>
<keyword evidence="3 7" id="KW-0032">Aminotransferase</keyword>
<dbReference type="GO" id="GO:0005829">
    <property type="term" value="C:cytosol"/>
    <property type="evidence" value="ECO:0007669"/>
    <property type="project" value="TreeGrafter"/>
</dbReference>
<organism evidence="7 8">
    <name type="scientific">Brucella cytisi</name>
    <dbReference type="NCBI Taxonomy" id="407152"/>
    <lineage>
        <taxon>Bacteria</taxon>
        <taxon>Pseudomonadati</taxon>
        <taxon>Pseudomonadota</taxon>
        <taxon>Alphaproteobacteria</taxon>
        <taxon>Hyphomicrobiales</taxon>
        <taxon>Brucellaceae</taxon>
        <taxon>Brucella/Ochrobactrum group</taxon>
        <taxon>Brucella</taxon>
    </lineage>
</organism>
<dbReference type="NCBIfam" id="NF005682">
    <property type="entry name" value="PRK07480.1"/>
    <property type="match status" value="1"/>
</dbReference>
<evidence type="ECO:0000256" key="3">
    <source>
        <dbReference type="ARBA" id="ARBA00022576"/>
    </source>
</evidence>
<keyword evidence="8" id="KW-1185">Reference proteome</keyword>
<evidence type="ECO:0000256" key="2">
    <source>
        <dbReference type="ARBA" id="ARBA00008954"/>
    </source>
</evidence>
<dbReference type="Proteomes" id="UP000182985">
    <property type="component" value="Unassembled WGS sequence"/>
</dbReference>
<dbReference type="OrthoDB" id="9801834at2"/>